<protein>
    <submittedName>
        <fullName evidence="2">Uncharacterized protein</fullName>
    </submittedName>
</protein>
<name>A0A0A9A8Z3_ARUDO</name>
<accession>A0A0A9A8Z3</accession>
<sequence>MTTVKPTVASAWTGSERGGRASCYGGGRGRR</sequence>
<dbReference type="AlphaFoldDB" id="A0A0A9A8Z3"/>
<feature type="compositionally biased region" description="Polar residues" evidence="1">
    <location>
        <begin position="1"/>
        <end position="13"/>
    </location>
</feature>
<reference evidence="2" key="1">
    <citation type="submission" date="2014-09" db="EMBL/GenBank/DDBJ databases">
        <authorList>
            <person name="Magalhaes I.L.F."/>
            <person name="Oliveira U."/>
            <person name="Santos F.R."/>
            <person name="Vidigal T.H.D.A."/>
            <person name="Brescovit A.D."/>
            <person name="Santos A.J."/>
        </authorList>
    </citation>
    <scope>NUCLEOTIDE SEQUENCE</scope>
    <source>
        <tissue evidence="2">Shoot tissue taken approximately 20 cm above the soil surface</tissue>
    </source>
</reference>
<proteinExistence type="predicted"/>
<dbReference type="EMBL" id="GBRH01252420">
    <property type="protein sequence ID" value="JAD45475.1"/>
    <property type="molecule type" value="Transcribed_RNA"/>
</dbReference>
<evidence type="ECO:0000256" key="1">
    <source>
        <dbReference type="SAM" id="MobiDB-lite"/>
    </source>
</evidence>
<evidence type="ECO:0000313" key="2">
    <source>
        <dbReference type="EMBL" id="JAD45475.1"/>
    </source>
</evidence>
<organism evidence="2">
    <name type="scientific">Arundo donax</name>
    <name type="common">Giant reed</name>
    <name type="synonym">Donax arundinaceus</name>
    <dbReference type="NCBI Taxonomy" id="35708"/>
    <lineage>
        <taxon>Eukaryota</taxon>
        <taxon>Viridiplantae</taxon>
        <taxon>Streptophyta</taxon>
        <taxon>Embryophyta</taxon>
        <taxon>Tracheophyta</taxon>
        <taxon>Spermatophyta</taxon>
        <taxon>Magnoliopsida</taxon>
        <taxon>Liliopsida</taxon>
        <taxon>Poales</taxon>
        <taxon>Poaceae</taxon>
        <taxon>PACMAD clade</taxon>
        <taxon>Arundinoideae</taxon>
        <taxon>Arundineae</taxon>
        <taxon>Arundo</taxon>
    </lineage>
</organism>
<feature type="region of interest" description="Disordered" evidence="1">
    <location>
        <begin position="1"/>
        <end position="31"/>
    </location>
</feature>
<reference evidence="2" key="2">
    <citation type="journal article" date="2015" name="Data Brief">
        <title>Shoot transcriptome of the giant reed, Arundo donax.</title>
        <authorList>
            <person name="Barrero R.A."/>
            <person name="Guerrero F.D."/>
            <person name="Moolhuijzen P."/>
            <person name="Goolsby J.A."/>
            <person name="Tidwell J."/>
            <person name="Bellgard S.E."/>
            <person name="Bellgard M.I."/>
        </authorList>
    </citation>
    <scope>NUCLEOTIDE SEQUENCE</scope>
    <source>
        <tissue evidence="2">Shoot tissue taken approximately 20 cm above the soil surface</tissue>
    </source>
</reference>